<name>A0A9W6F7G3_9CHLO</name>
<feature type="region of interest" description="Disordered" evidence="1">
    <location>
        <begin position="296"/>
        <end position="315"/>
    </location>
</feature>
<dbReference type="AlphaFoldDB" id="A0A9W6F7G3"/>
<feature type="compositionally biased region" description="Acidic residues" evidence="1">
    <location>
        <begin position="273"/>
        <end position="283"/>
    </location>
</feature>
<gene>
    <name evidence="2" type="primary">PLEST009703</name>
    <name evidence="2" type="ORF">PLESTB_001451400</name>
</gene>
<protein>
    <submittedName>
        <fullName evidence="2">Uncharacterized protein</fullName>
    </submittedName>
</protein>
<dbReference type="Gene3D" id="3.30.40.10">
    <property type="entry name" value="Zinc/RING finger domain, C3HC4 (zinc finger)"/>
    <property type="match status" value="1"/>
</dbReference>
<dbReference type="OrthoDB" id="552711at2759"/>
<sequence length="623" mass="64656">MAVPGKKQTCYICSDEVTDAEYRRELTCSYGACPGSEHAYHEDCINKYLRKLKLPTDQLIGYQCPVTLDNGKPCSGRITGTHHRMPLNQKKKQKRVEAAAAAAALPKLKLSAPKAKESKPGVAAATAAMRPAGEGALRQVGLTVSNVRPVASTLANVTTAVKFVAPGSGPAARLNGTALAVSNNSSMIPERVVRQRVIPGWSALENVRKASAMPQVDRAKLAALKAEAKAGAGRSSKAQVANTAAGPAGAAPQGNREAGGTRVRQPSSPQHDDGEEASEDVDEGDTHASLRYAREAGVIYPDAGDGDSTRSEKPQDFNLTQEDFPAFPFSTPSSTKMAITADVVAPIGTPKLETVSSSGSSIGGFPVSPMTVGEPSASLDATAPVSPAALDDEEDPIVGYDQLYETEEGLLVVQDVHGNCYEYEAVYGASAVVCEFQDASGFLTYYVIVRKSTMKKAQQEAEAVVLGDNGAVVTTTGVIPEPTAAPPDPQAPVPNAQLALQYSMPDAVDVVTAGPGGGQAVQQAAFVQAEPVGGVDEQEADLDDLLALCMVSAPVLGPKPSLPESQPTAPYAAVSQSPMSQGASVGKLGLQAAHSAGYIAEAPASVDEIPAEDVDDLMALLRV</sequence>
<dbReference type="EMBL" id="BRXU01000026">
    <property type="protein sequence ID" value="GLC59129.1"/>
    <property type="molecule type" value="Genomic_DNA"/>
</dbReference>
<accession>A0A9W6F7G3</accession>
<organism evidence="2 3">
    <name type="scientific">Pleodorina starrii</name>
    <dbReference type="NCBI Taxonomy" id="330485"/>
    <lineage>
        <taxon>Eukaryota</taxon>
        <taxon>Viridiplantae</taxon>
        <taxon>Chlorophyta</taxon>
        <taxon>core chlorophytes</taxon>
        <taxon>Chlorophyceae</taxon>
        <taxon>CS clade</taxon>
        <taxon>Chlamydomonadales</taxon>
        <taxon>Volvocaceae</taxon>
        <taxon>Pleodorina</taxon>
    </lineage>
</organism>
<evidence type="ECO:0000313" key="2">
    <source>
        <dbReference type="EMBL" id="GLC59129.1"/>
    </source>
</evidence>
<reference evidence="2 3" key="1">
    <citation type="journal article" date="2023" name="Commun. Biol.">
        <title>Reorganization of the ancestral sex-determining regions during the evolution of trioecy in Pleodorina starrii.</title>
        <authorList>
            <person name="Takahashi K."/>
            <person name="Suzuki S."/>
            <person name="Kawai-Toyooka H."/>
            <person name="Yamamoto K."/>
            <person name="Hamaji T."/>
            <person name="Ootsuki R."/>
            <person name="Yamaguchi H."/>
            <person name="Kawachi M."/>
            <person name="Higashiyama T."/>
            <person name="Nozaki H."/>
        </authorList>
    </citation>
    <scope>NUCLEOTIDE SEQUENCE [LARGE SCALE GENOMIC DNA]</scope>
    <source>
        <strain evidence="2 3">NIES-4479</strain>
    </source>
</reference>
<feature type="region of interest" description="Disordered" evidence="1">
    <location>
        <begin position="230"/>
        <end position="286"/>
    </location>
</feature>
<proteinExistence type="predicted"/>
<evidence type="ECO:0000256" key="1">
    <source>
        <dbReference type="SAM" id="MobiDB-lite"/>
    </source>
</evidence>
<dbReference type="SUPFAM" id="SSF57850">
    <property type="entry name" value="RING/U-box"/>
    <property type="match status" value="1"/>
</dbReference>
<feature type="compositionally biased region" description="Low complexity" evidence="1">
    <location>
        <begin position="230"/>
        <end position="255"/>
    </location>
</feature>
<dbReference type="Proteomes" id="UP001165080">
    <property type="component" value="Unassembled WGS sequence"/>
</dbReference>
<dbReference type="CDD" id="cd16448">
    <property type="entry name" value="RING-H2"/>
    <property type="match status" value="1"/>
</dbReference>
<dbReference type="InterPro" id="IPR013083">
    <property type="entry name" value="Znf_RING/FYVE/PHD"/>
</dbReference>
<keyword evidence="3" id="KW-1185">Reference proteome</keyword>
<comment type="caution">
    <text evidence="2">The sequence shown here is derived from an EMBL/GenBank/DDBJ whole genome shotgun (WGS) entry which is preliminary data.</text>
</comment>
<evidence type="ECO:0000313" key="3">
    <source>
        <dbReference type="Proteomes" id="UP001165080"/>
    </source>
</evidence>